<organism evidence="3 4">
    <name type="scientific">Passalora fulva</name>
    <name type="common">Tomato leaf mold</name>
    <name type="synonym">Cladosporium fulvum</name>
    <dbReference type="NCBI Taxonomy" id="5499"/>
    <lineage>
        <taxon>Eukaryota</taxon>
        <taxon>Fungi</taxon>
        <taxon>Dikarya</taxon>
        <taxon>Ascomycota</taxon>
        <taxon>Pezizomycotina</taxon>
        <taxon>Dothideomycetes</taxon>
        <taxon>Dothideomycetidae</taxon>
        <taxon>Mycosphaerellales</taxon>
        <taxon>Mycosphaerellaceae</taxon>
        <taxon>Fulvia</taxon>
    </lineage>
</organism>
<evidence type="ECO:0000256" key="2">
    <source>
        <dbReference type="SAM" id="SignalP"/>
    </source>
</evidence>
<reference evidence="3" key="2">
    <citation type="journal article" date="2022" name="Microb. Genom.">
        <title>A chromosome-scale genome assembly of the tomato pathogen Cladosporium fulvum reveals a compartmentalized genome architecture and the presence of a dispensable chromosome.</title>
        <authorList>
            <person name="Zaccaron A.Z."/>
            <person name="Chen L.H."/>
            <person name="Samaras A."/>
            <person name="Stergiopoulos I."/>
        </authorList>
    </citation>
    <scope>NUCLEOTIDE SEQUENCE</scope>
    <source>
        <strain evidence="3">Race5_Kim</strain>
    </source>
</reference>
<dbReference type="GeneID" id="71993078"/>
<dbReference type="KEGG" id="ffu:CLAFUR5_13200"/>
<evidence type="ECO:0000313" key="3">
    <source>
        <dbReference type="EMBL" id="UJO23621.1"/>
    </source>
</evidence>
<dbReference type="OrthoDB" id="4160690at2759"/>
<keyword evidence="2" id="KW-0732">Signal</keyword>
<keyword evidence="4" id="KW-1185">Reference proteome</keyword>
<gene>
    <name evidence="3" type="ORF">CLAFUR5_13200</name>
</gene>
<accession>A0A9Q8UV55</accession>
<dbReference type="Proteomes" id="UP000756132">
    <property type="component" value="Chromosome 11"/>
</dbReference>
<dbReference type="RefSeq" id="XP_047767987.1">
    <property type="nucleotide sequence ID" value="XM_047912348.1"/>
</dbReference>
<feature type="compositionally biased region" description="Low complexity" evidence="1">
    <location>
        <begin position="133"/>
        <end position="168"/>
    </location>
</feature>
<feature type="chain" id="PRO_5040349965" evidence="2">
    <location>
        <begin position="22"/>
        <end position="194"/>
    </location>
</feature>
<proteinExistence type="predicted"/>
<evidence type="ECO:0000313" key="4">
    <source>
        <dbReference type="Proteomes" id="UP000756132"/>
    </source>
</evidence>
<feature type="signal peptide" evidence="2">
    <location>
        <begin position="1"/>
        <end position="21"/>
    </location>
</feature>
<evidence type="ECO:0000256" key="1">
    <source>
        <dbReference type="SAM" id="MobiDB-lite"/>
    </source>
</evidence>
<reference evidence="3" key="1">
    <citation type="submission" date="2021-12" db="EMBL/GenBank/DDBJ databases">
        <authorList>
            <person name="Zaccaron A."/>
            <person name="Stergiopoulos I."/>
        </authorList>
    </citation>
    <scope>NUCLEOTIDE SEQUENCE</scope>
    <source>
        <strain evidence="3">Race5_Kim</strain>
    </source>
</reference>
<protein>
    <submittedName>
        <fullName evidence="3">Uncharacterized protein</fullName>
    </submittedName>
</protein>
<name>A0A9Q8UV55_PASFU</name>
<dbReference type="EMBL" id="CP090173">
    <property type="protein sequence ID" value="UJO23621.1"/>
    <property type="molecule type" value="Genomic_DNA"/>
</dbReference>
<sequence>MVATRLFTLSALASIIYTTAALEKRQDDDQTTVSGSTVSSFAIPTVTATNALPTAVTNCHTHDDTPYCVADGADWEIETDVDETNLPDGYEDCQPNGDDGDEITCAAADGAQVVLHREGNDHTDGDDASNSMSTTGTASAPAATTGPTAGGATPAASSQASESAAAAAEQTGAASAVGASPVSLLGLIVAIFAL</sequence>
<feature type="region of interest" description="Disordered" evidence="1">
    <location>
        <begin position="118"/>
        <end position="168"/>
    </location>
</feature>
<dbReference type="AlphaFoldDB" id="A0A9Q8UV55"/>